<proteinExistence type="predicted"/>
<name>A0A0V1GGW4_9BILA</name>
<gene>
    <name evidence="1" type="ORF">T11_2191</name>
</gene>
<keyword evidence="2" id="KW-1185">Reference proteome</keyword>
<accession>A0A0V1GGW4</accession>
<dbReference type="Proteomes" id="UP000055024">
    <property type="component" value="Unassembled WGS sequence"/>
</dbReference>
<sequence>MTNHIIQYELSFEENEFKPEAESDHFKVMFYIKVAHQVHLE</sequence>
<evidence type="ECO:0000313" key="1">
    <source>
        <dbReference type="EMBL" id="KRY97502.1"/>
    </source>
</evidence>
<organism evidence="1 2">
    <name type="scientific">Trichinella zimbabwensis</name>
    <dbReference type="NCBI Taxonomy" id="268475"/>
    <lineage>
        <taxon>Eukaryota</taxon>
        <taxon>Metazoa</taxon>
        <taxon>Ecdysozoa</taxon>
        <taxon>Nematoda</taxon>
        <taxon>Enoplea</taxon>
        <taxon>Dorylaimia</taxon>
        <taxon>Trichinellida</taxon>
        <taxon>Trichinellidae</taxon>
        <taxon>Trichinella</taxon>
    </lineage>
</organism>
<protein>
    <submittedName>
        <fullName evidence="1">Uncharacterized protein</fullName>
    </submittedName>
</protein>
<evidence type="ECO:0000313" key="2">
    <source>
        <dbReference type="Proteomes" id="UP000055024"/>
    </source>
</evidence>
<comment type="caution">
    <text evidence="1">The sequence shown here is derived from an EMBL/GenBank/DDBJ whole genome shotgun (WGS) entry which is preliminary data.</text>
</comment>
<reference evidence="1 2" key="1">
    <citation type="submission" date="2015-01" db="EMBL/GenBank/DDBJ databases">
        <title>Evolution of Trichinella species and genotypes.</title>
        <authorList>
            <person name="Korhonen P.K."/>
            <person name="Edoardo P."/>
            <person name="Giuseppe L.R."/>
            <person name="Gasser R.B."/>
        </authorList>
    </citation>
    <scope>NUCLEOTIDE SEQUENCE [LARGE SCALE GENOMIC DNA]</scope>
    <source>
        <strain evidence="1">ISS1029</strain>
    </source>
</reference>
<dbReference type="EMBL" id="JYDP01002003">
    <property type="protein sequence ID" value="KRY97502.1"/>
    <property type="molecule type" value="Genomic_DNA"/>
</dbReference>
<dbReference type="AlphaFoldDB" id="A0A0V1GGW4"/>